<reference evidence="6 7" key="1">
    <citation type="journal article" date="2018" name="Plant J.">
        <title>Genome sequences of Chlorella sorokiniana UTEX 1602 and Micractinium conductrix SAG 241.80: implications to maltose excretion by a green alga.</title>
        <authorList>
            <person name="Arriola M.B."/>
            <person name="Velmurugan N."/>
            <person name="Zhang Y."/>
            <person name="Plunkett M.H."/>
            <person name="Hondzo H."/>
            <person name="Barney B.M."/>
        </authorList>
    </citation>
    <scope>NUCLEOTIDE SEQUENCE [LARGE SCALE GENOMIC DNA]</scope>
    <source>
        <strain evidence="7">UTEX 1602</strain>
    </source>
</reference>
<dbReference type="InterPro" id="IPR001848">
    <property type="entry name" value="Ribosomal_uS10"/>
</dbReference>
<dbReference type="GO" id="GO:0006412">
    <property type="term" value="P:translation"/>
    <property type="evidence" value="ECO:0007669"/>
    <property type="project" value="InterPro"/>
</dbReference>
<dbReference type="STRING" id="3076.A0A2P6TP01"/>
<dbReference type="PRINTS" id="PR00971">
    <property type="entry name" value="RIBOSOMALS10"/>
</dbReference>
<sequence length="1287" mass="138757">MATAIKPAQKPGVEEAEAAPIHRIRITLTSKNVKNLEKVCADLVRGAKEKQLKVKGPVRMPTRVLKITTRKSPCGNGTNTFDRFEMRLHKRLIDLHSPAEVVKQITSISIEPGVEVEVTIADVDNPFESEDLNNAATDQALAGTQRMQNILGLRRVDLENCHAASGSQQGLYEGQLVDAANQELQQLASGGGELAAAAAATRFLHRRLPNEEFDFYAEFCGESAQVQHVGFGMQSRARYTRVGTQRQTDRLAMLVPRDPQYWEQPAPRQQRQLALFVSRDISYVRGDDLAAALDRRSPSTAAGPSASSSMAVEGGEEEAAAEEEEAEPIGGLDVGGLAQDSLAAVLAGAAEGLDAYDDLEDSSDSEDEEAEGSQDAAAAAGNGRLRSFRLSSVSDALTHCRNTRAFVECFLRDYTQGKLVFLDPQHSAEQGLRAPYCLRNSGQLSAGKGALQWESRLSHPRLLAALGQPADNVFTSRSELMPYGVFQRDPSLLPWDLQQLEAQLGRLNQQPVSGGALASLIERSGCAADGPASRLAAALRSSGGAPTTIEGWADMTAAALGELNDEVLVCAREASEAVLGKAQPSAPKPTARTTRSRSEAAAMAAAGVEEEEEEEEEADAAADAQPRKKHKGHHRRKSLKEQQQRQQEAAQMAAAEESQGACESSDSEEPPRGAGSLSRSELLVPFPVPGEGRLIGHSWCLLNTKQAVGSGSGSISLTCHLAGAPIRPDLKQCLLRFQQLGITTPDGRLLLCDPLDLSSRNLLGKSERGHLTVPLESGGLAAACDVTQLFEAATADSGGDPQAEAAAEAAAEQLAAHIMLRSLPPPQQWQLSSLRRDMIMVARAAAALALHREGAGPFRAGYRAGLKSGGSLVADYERWRQVLTATYPGAAGVLNEAAASGYFPGPMQHVSNMIALRVVAQQAGIQLPVEEINVAEGLTSMNFGGNSAAASENDELRELFSQRMAAAGFAADYLPFHNKKKPAWAWVDMVEKKKPGFKAAVLAFRREVQRRKAGAAAVAEPEQQQQQEQQQQAGSAEAAPQQMSPLAQLQLPAEAGQEDEDESALDALDGYRVHNWWTWMQRKEKAAGRTGRGSREVEALAATHLSVDWSTMGTYVKPADRVGAGKPGVEEGEAAPIHRIRITLTSTKVKNLAKVKNLEKVCTDLVKGAKEKQLKVKGPVRMPTRKLVHTTRKSPCGNGTNTFDRFEMRIHNRLIDLLLPLLKCSLHLLLLLLLPLPTCFLPPPLCRFEMRLHKRLIDLHSPAEVVKQITSISVDPGVEIEVTIADV</sequence>
<dbReference type="InterPro" id="IPR036838">
    <property type="entry name" value="Ribosomal_uS10_dom_sf"/>
</dbReference>
<dbReference type="OrthoDB" id="10248551at2759"/>
<dbReference type="SMART" id="SM01403">
    <property type="entry name" value="Ribosomal_S10"/>
    <property type="match status" value="2"/>
</dbReference>
<feature type="compositionally biased region" description="Low complexity" evidence="4">
    <location>
        <begin position="298"/>
        <end position="313"/>
    </location>
</feature>
<dbReference type="Gene3D" id="3.30.70.600">
    <property type="entry name" value="Ribosomal protein S10 domain"/>
    <property type="match status" value="3"/>
</dbReference>
<feature type="domain" description="Small ribosomal subunit protein uS10" evidence="5">
    <location>
        <begin position="1141"/>
        <end position="1283"/>
    </location>
</feature>
<keyword evidence="2" id="KW-0689">Ribosomal protein</keyword>
<dbReference type="GO" id="GO:0015935">
    <property type="term" value="C:small ribosomal subunit"/>
    <property type="evidence" value="ECO:0007669"/>
    <property type="project" value="InterPro"/>
</dbReference>
<feature type="compositionally biased region" description="Acidic residues" evidence="4">
    <location>
        <begin position="608"/>
        <end position="620"/>
    </location>
</feature>
<feature type="compositionally biased region" description="Low complexity" evidence="4">
    <location>
        <begin position="644"/>
        <end position="661"/>
    </location>
</feature>
<feature type="compositionally biased region" description="Acidic residues" evidence="4">
    <location>
        <begin position="357"/>
        <end position="372"/>
    </location>
</feature>
<comment type="caution">
    <text evidence="6">The sequence shown here is derived from an EMBL/GenBank/DDBJ whole genome shotgun (WGS) entry which is preliminary data.</text>
</comment>
<dbReference type="GO" id="GO:0003735">
    <property type="term" value="F:structural constituent of ribosome"/>
    <property type="evidence" value="ECO:0007669"/>
    <property type="project" value="InterPro"/>
</dbReference>
<accession>A0A2P6TP01</accession>
<dbReference type="EMBL" id="LHPG02000010">
    <property type="protein sequence ID" value="PRW51058.1"/>
    <property type="molecule type" value="Genomic_DNA"/>
</dbReference>
<dbReference type="SUPFAM" id="SSF54999">
    <property type="entry name" value="Ribosomal protein S10"/>
    <property type="match status" value="3"/>
</dbReference>
<evidence type="ECO:0000256" key="3">
    <source>
        <dbReference type="ARBA" id="ARBA00023274"/>
    </source>
</evidence>
<dbReference type="Pfam" id="PF00338">
    <property type="entry name" value="Ribosomal_S10"/>
    <property type="match status" value="3"/>
</dbReference>
<dbReference type="HAMAP" id="MF_00508">
    <property type="entry name" value="Ribosomal_uS10"/>
    <property type="match status" value="2"/>
</dbReference>
<keyword evidence="7" id="KW-1185">Reference proteome</keyword>
<dbReference type="InterPro" id="IPR005729">
    <property type="entry name" value="Ribosomal_uS10_euk/arc"/>
</dbReference>
<evidence type="ECO:0000256" key="1">
    <source>
        <dbReference type="ARBA" id="ARBA00007102"/>
    </source>
</evidence>
<feature type="region of interest" description="Disordered" evidence="4">
    <location>
        <begin position="295"/>
        <end position="333"/>
    </location>
</feature>
<evidence type="ECO:0000259" key="5">
    <source>
        <dbReference type="SMART" id="SM01403"/>
    </source>
</evidence>
<dbReference type="NCBIfam" id="TIGR01046">
    <property type="entry name" value="uS10_euk_arch"/>
    <property type="match status" value="1"/>
</dbReference>
<dbReference type="PANTHER" id="PTHR11700">
    <property type="entry name" value="30S RIBOSOMAL PROTEIN S10 FAMILY MEMBER"/>
    <property type="match status" value="1"/>
</dbReference>
<feature type="compositionally biased region" description="Basic residues" evidence="4">
    <location>
        <begin position="627"/>
        <end position="638"/>
    </location>
</feature>
<dbReference type="FunFam" id="3.30.70.600:FF:000002">
    <property type="entry name" value="40S ribosomal protein S20"/>
    <property type="match status" value="1"/>
</dbReference>
<proteinExistence type="inferred from homology"/>
<feature type="domain" description="Small ribosomal subunit protein uS10" evidence="5">
    <location>
        <begin position="25"/>
        <end position="119"/>
    </location>
</feature>
<feature type="region of interest" description="Disordered" evidence="4">
    <location>
        <begin position="578"/>
        <end position="678"/>
    </location>
</feature>
<evidence type="ECO:0000313" key="6">
    <source>
        <dbReference type="EMBL" id="PRW51058.1"/>
    </source>
</evidence>
<feature type="region of interest" description="Disordered" evidence="4">
    <location>
        <begin position="357"/>
        <end position="379"/>
    </location>
</feature>
<feature type="region of interest" description="Disordered" evidence="4">
    <location>
        <begin position="1014"/>
        <end position="1042"/>
    </location>
</feature>
<evidence type="ECO:0000256" key="4">
    <source>
        <dbReference type="SAM" id="MobiDB-lite"/>
    </source>
</evidence>
<gene>
    <name evidence="6" type="ORF">C2E21_5682</name>
</gene>
<dbReference type="Proteomes" id="UP000239899">
    <property type="component" value="Unassembled WGS sequence"/>
</dbReference>
<evidence type="ECO:0000313" key="7">
    <source>
        <dbReference type="Proteomes" id="UP000239899"/>
    </source>
</evidence>
<name>A0A2P6TP01_CHLSO</name>
<evidence type="ECO:0000256" key="2">
    <source>
        <dbReference type="ARBA" id="ARBA00022980"/>
    </source>
</evidence>
<protein>
    <submittedName>
        <fullName evidence="6">Ribosomal S1</fullName>
    </submittedName>
</protein>
<dbReference type="InterPro" id="IPR027486">
    <property type="entry name" value="Ribosomal_uS10_dom"/>
</dbReference>
<organism evidence="6 7">
    <name type="scientific">Chlorella sorokiniana</name>
    <name type="common">Freshwater green alga</name>
    <dbReference type="NCBI Taxonomy" id="3076"/>
    <lineage>
        <taxon>Eukaryota</taxon>
        <taxon>Viridiplantae</taxon>
        <taxon>Chlorophyta</taxon>
        <taxon>core chlorophytes</taxon>
        <taxon>Trebouxiophyceae</taxon>
        <taxon>Chlorellales</taxon>
        <taxon>Chlorellaceae</taxon>
        <taxon>Chlorella clade</taxon>
        <taxon>Chlorella</taxon>
    </lineage>
</organism>
<keyword evidence="3" id="KW-0687">Ribonucleoprotein</keyword>
<feature type="compositionally biased region" description="Acidic residues" evidence="4">
    <location>
        <begin position="314"/>
        <end position="327"/>
    </location>
</feature>
<comment type="similarity">
    <text evidence="1">Belongs to the universal ribosomal protein uS10 family.</text>
</comment>